<evidence type="ECO:0000313" key="3">
    <source>
        <dbReference type="Proteomes" id="UP000298493"/>
    </source>
</evidence>
<reference evidence="2 3" key="1">
    <citation type="submission" date="2019-04" db="EMBL/GenBank/DDBJ databases">
        <title>High contiguity whole genome sequence and gene annotation resource for two Venturia nashicola isolates.</title>
        <authorList>
            <person name="Prokchorchik M."/>
            <person name="Won K."/>
            <person name="Lee Y."/>
            <person name="Choi E.D."/>
            <person name="Segonzac C."/>
            <person name="Sohn K.H."/>
        </authorList>
    </citation>
    <scope>NUCLEOTIDE SEQUENCE [LARGE SCALE GENOMIC DNA]</scope>
    <source>
        <strain evidence="2 3">PRI2</strain>
    </source>
</reference>
<accession>A0A4Z1NYL7</accession>
<evidence type="ECO:0000313" key="2">
    <source>
        <dbReference type="EMBL" id="TID21027.1"/>
    </source>
</evidence>
<proteinExistence type="predicted"/>
<feature type="compositionally biased region" description="Basic and acidic residues" evidence="1">
    <location>
        <begin position="26"/>
        <end position="43"/>
    </location>
</feature>
<dbReference type="Proteomes" id="UP000298493">
    <property type="component" value="Unassembled WGS sequence"/>
</dbReference>
<feature type="region of interest" description="Disordered" evidence="1">
    <location>
        <begin position="1"/>
        <end position="45"/>
    </location>
</feature>
<keyword evidence="3" id="KW-1185">Reference proteome</keyword>
<dbReference type="AlphaFoldDB" id="A0A4Z1NYL7"/>
<dbReference type="EMBL" id="SNSC02000010">
    <property type="protein sequence ID" value="TID21027.1"/>
    <property type="molecule type" value="Genomic_DNA"/>
</dbReference>
<name>A0A4Z1NYL7_9PEZI</name>
<sequence>MQPSKLGANAARKRIRCEGGNQMRGMESDAKKEQGVGDERSVGHDLQTSNLAVPLSISAILLLYHNPKFPHSTEPRSSASPIAGSKFSIPGHTSLEHLSMDNDIWTARVELLGNGNDAVLMHSPSTASNSPVAPVPSFAEPEGVPDGYDDSLIDTQFLALSAVLETVGIDKTVDLPS</sequence>
<organism evidence="2 3">
    <name type="scientific">Venturia nashicola</name>
    <dbReference type="NCBI Taxonomy" id="86259"/>
    <lineage>
        <taxon>Eukaryota</taxon>
        <taxon>Fungi</taxon>
        <taxon>Dikarya</taxon>
        <taxon>Ascomycota</taxon>
        <taxon>Pezizomycotina</taxon>
        <taxon>Dothideomycetes</taxon>
        <taxon>Pleosporomycetidae</taxon>
        <taxon>Venturiales</taxon>
        <taxon>Venturiaceae</taxon>
        <taxon>Venturia</taxon>
    </lineage>
</organism>
<evidence type="ECO:0000256" key="1">
    <source>
        <dbReference type="SAM" id="MobiDB-lite"/>
    </source>
</evidence>
<gene>
    <name evidence="2" type="ORF">E6O75_ATG05792</name>
</gene>
<comment type="caution">
    <text evidence="2">The sequence shown here is derived from an EMBL/GenBank/DDBJ whole genome shotgun (WGS) entry which is preliminary data.</text>
</comment>
<protein>
    <submittedName>
        <fullName evidence="2">Uncharacterized protein</fullName>
    </submittedName>
</protein>